<dbReference type="InterPro" id="IPR015797">
    <property type="entry name" value="NUDIX_hydrolase-like_dom_sf"/>
</dbReference>
<comment type="caution">
    <text evidence="7">The sequence shown here is derived from an EMBL/GenBank/DDBJ whole genome shotgun (WGS) entry which is preliminary data.</text>
</comment>
<evidence type="ECO:0000256" key="1">
    <source>
        <dbReference type="ARBA" id="ARBA00005582"/>
    </source>
</evidence>
<dbReference type="InterPro" id="IPR003565">
    <property type="entry name" value="Tetra_PHTase"/>
</dbReference>
<dbReference type="InterPro" id="IPR000086">
    <property type="entry name" value="NUDIX_hydrolase_dom"/>
</dbReference>
<dbReference type="CDD" id="cd03428">
    <property type="entry name" value="NUDIX_Ap4A_Nudt2"/>
    <property type="match status" value="1"/>
</dbReference>
<dbReference type="STRING" id="1423804.FD14_GL002642"/>
<evidence type="ECO:0000313" key="8">
    <source>
        <dbReference type="Proteomes" id="UP000051442"/>
    </source>
</evidence>
<dbReference type="PROSITE" id="PS51462">
    <property type="entry name" value="NUDIX"/>
    <property type="match status" value="1"/>
</dbReference>
<evidence type="ECO:0000256" key="2">
    <source>
        <dbReference type="ARBA" id="ARBA00018911"/>
    </source>
</evidence>
<accession>A0A0R2FLU6</accession>
<dbReference type="SUPFAM" id="SSF55811">
    <property type="entry name" value="Nudix"/>
    <property type="match status" value="1"/>
</dbReference>
<sequence length="143" mass="16218">MTTEVASGAVVYRVKNHQPEYLLLKSATSDFWGFPKGHVEGNEDLSETALREIREETQLHVTLDTSYHDELHYELPNGNHKEVHLFVSEVPADVTIEKQDIEISDTGWFAVDEAVDRLTYDNLKALMKRADQYIAAKVAAQTD</sequence>
<proteinExistence type="inferred from homology"/>
<dbReference type="GO" id="GO:0006167">
    <property type="term" value="P:AMP biosynthetic process"/>
    <property type="evidence" value="ECO:0007669"/>
    <property type="project" value="TreeGrafter"/>
</dbReference>
<keyword evidence="4 7" id="KW-0378">Hydrolase</keyword>
<dbReference type="PANTHER" id="PTHR21340">
    <property type="entry name" value="DIADENOSINE 5,5-P1,P4-TETRAPHOSPHATE PYROPHOSPHOHYDROLASE MUTT"/>
    <property type="match status" value="1"/>
</dbReference>
<dbReference type="Pfam" id="PF00293">
    <property type="entry name" value="NUDIX"/>
    <property type="match status" value="1"/>
</dbReference>
<dbReference type="PANTHER" id="PTHR21340:SF0">
    <property type="entry name" value="BIS(5'-NUCLEOSYL)-TETRAPHOSPHATASE [ASYMMETRICAL]"/>
    <property type="match status" value="1"/>
</dbReference>
<gene>
    <name evidence="7" type="ORF">FD14_GL002642</name>
</gene>
<dbReference type="GO" id="GO:0004081">
    <property type="term" value="F:bis(5'-nucleosyl)-tetraphosphatase (asymmetrical) activity"/>
    <property type="evidence" value="ECO:0007669"/>
    <property type="project" value="TreeGrafter"/>
</dbReference>
<dbReference type="EMBL" id="AYZM01000042">
    <property type="protein sequence ID" value="KRN26183.1"/>
    <property type="molecule type" value="Genomic_DNA"/>
</dbReference>
<dbReference type="OrthoDB" id="9816289at2"/>
<evidence type="ECO:0000256" key="4">
    <source>
        <dbReference type="ARBA" id="ARBA00022801"/>
    </source>
</evidence>
<protein>
    <recommendedName>
        <fullName evidence="2">Bis(5'-nucleosyl)-tetraphosphatase [asymmetrical]</fullName>
    </recommendedName>
    <alternativeName>
        <fullName evidence="5">Diadenosine 5',5'''-P1,P4-tetraphosphate asymmetrical hydrolase</fullName>
    </alternativeName>
</protein>
<dbReference type="Proteomes" id="UP000051442">
    <property type="component" value="Unassembled WGS sequence"/>
</dbReference>
<organism evidence="7 8">
    <name type="scientific">Secundilactobacillus similis DSM 23365 = JCM 2765</name>
    <dbReference type="NCBI Taxonomy" id="1423804"/>
    <lineage>
        <taxon>Bacteria</taxon>
        <taxon>Bacillati</taxon>
        <taxon>Bacillota</taxon>
        <taxon>Bacilli</taxon>
        <taxon>Lactobacillales</taxon>
        <taxon>Lactobacillaceae</taxon>
        <taxon>Secundilactobacillus</taxon>
    </lineage>
</organism>
<dbReference type="PATRIC" id="fig|1423804.4.peg.2855"/>
<evidence type="ECO:0000259" key="6">
    <source>
        <dbReference type="PROSITE" id="PS51462"/>
    </source>
</evidence>
<evidence type="ECO:0000313" key="7">
    <source>
        <dbReference type="EMBL" id="KRN26183.1"/>
    </source>
</evidence>
<keyword evidence="8" id="KW-1185">Reference proteome</keyword>
<feature type="domain" description="Nudix hydrolase" evidence="6">
    <location>
        <begin position="2"/>
        <end position="132"/>
    </location>
</feature>
<evidence type="ECO:0000256" key="3">
    <source>
        <dbReference type="ARBA" id="ARBA00022741"/>
    </source>
</evidence>
<keyword evidence="3" id="KW-0547">Nucleotide-binding</keyword>
<name>A0A0R2FLU6_9LACO</name>
<dbReference type="InterPro" id="IPR051325">
    <property type="entry name" value="Nudix_hydrolase_domain"/>
</dbReference>
<reference evidence="7 8" key="1">
    <citation type="journal article" date="2015" name="Genome Announc.">
        <title>Expanding the biotechnology potential of lactobacilli through comparative genomics of 213 strains and associated genera.</title>
        <authorList>
            <person name="Sun Z."/>
            <person name="Harris H.M."/>
            <person name="McCann A."/>
            <person name="Guo C."/>
            <person name="Argimon S."/>
            <person name="Zhang W."/>
            <person name="Yang X."/>
            <person name="Jeffery I.B."/>
            <person name="Cooney J.C."/>
            <person name="Kagawa T.F."/>
            <person name="Liu W."/>
            <person name="Song Y."/>
            <person name="Salvetti E."/>
            <person name="Wrobel A."/>
            <person name="Rasinkangas P."/>
            <person name="Parkhill J."/>
            <person name="Rea M.C."/>
            <person name="O'Sullivan O."/>
            <person name="Ritari J."/>
            <person name="Douillard F.P."/>
            <person name="Paul Ross R."/>
            <person name="Yang R."/>
            <person name="Briner A.E."/>
            <person name="Felis G.E."/>
            <person name="de Vos W.M."/>
            <person name="Barrangou R."/>
            <person name="Klaenhammer T.R."/>
            <person name="Caufield P.W."/>
            <person name="Cui Y."/>
            <person name="Zhang H."/>
            <person name="O'Toole P.W."/>
        </authorList>
    </citation>
    <scope>NUCLEOTIDE SEQUENCE [LARGE SCALE GENOMIC DNA]</scope>
    <source>
        <strain evidence="7 8">DSM 23365</strain>
    </source>
</reference>
<dbReference type="GO" id="GO:0006754">
    <property type="term" value="P:ATP biosynthetic process"/>
    <property type="evidence" value="ECO:0007669"/>
    <property type="project" value="TreeGrafter"/>
</dbReference>
<evidence type="ECO:0000256" key="5">
    <source>
        <dbReference type="ARBA" id="ARBA00032644"/>
    </source>
</evidence>
<dbReference type="GO" id="GO:0000166">
    <property type="term" value="F:nucleotide binding"/>
    <property type="evidence" value="ECO:0007669"/>
    <property type="project" value="UniProtKB-KW"/>
</dbReference>
<dbReference type="RefSeq" id="WP_054737171.1">
    <property type="nucleotide sequence ID" value="NZ_AYZM01000042.1"/>
</dbReference>
<comment type="similarity">
    <text evidence="1">Belongs to the Nudix hydrolase family.</text>
</comment>
<dbReference type="AlphaFoldDB" id="A0A0R2FLU6"/>
<dbReference type="Gene3D" id="3.90.79.10">
    <property type="entry name" value="Nucleoside Triphosphate Pyrophosphohydrolase"/>
    <property type="match status" value="1"/>
</dbReference>